<evidence type="ECO:0000313" key="2">
    <source>
        <dbReference type="EMBL" id="CAI9774522.1"/>
    </source>
</evidence>
<accession>A0AAD2E0D3</accession>
<feature type="region of interest" description="Disordered" evidence="1">
    <location>
        <begin position="118"/>
        <end position="144"/>
    </location>
</feature>
<dbReference type="EMBL" id="OU503048">
    <property type="protein sequence ID" value="CAI9774522.1"/>
    <property type="molecule type" value="Genomic_DNA"/>
</dbReference>
<evidence type="ECO:0000313" key="3">
    <source>
        <dbReference type="Proteomes" id="UP000834106"/>
    </source>
</evidence>
<dbReference type="Proteomes" id="UP000834106">
    <property type="component" value="Chromosome 13"/>
</dbReference>
<protein>
    <submittedName>
        <fullName evidence="2">Uncharacterized protein</fullName>
    </submittedName>
</protein>
<proteinExistence type="predicted"/>
<sequence length="144" mass="15193">MAGWVRPCLSLYITPTHPLYISVPRAVREAIDGVLATTAKGRSRWNRTILTNWLKLYSHSRSIGSQLDERAFTDDLEEVTDYIAALETCVQAMCPLTELLSVSSVVIAYGGVGGGEETGGEGEYISGGGERTGGEGGVGLGLGG</sequence>
<reference evidence="2" key="1">
    <citation type="submission" date="2023-05" db="EMBL/GenBank/DDBJ databases">
        <authorList>
            <person name="Huff M."/>
        </authorList>
    </citation>
    <scope>NUCLEOTIDE SEQUENCE</scope>
</reference>
<gene>
    <name evidence="2" type="ORF">FPE_LOCUS21952</name>
</gene>
<dbReference type="AlphaFoldDB" id="A0AAD2E0D3"/>
<keyword evidence="3" id="KW-1185">Reference proteome</keyword>
<name>A0AAD2E0D3_9LAMI</name>
<organism evidence="2 3">
    <name type="scientific">Fraxinus pennsylvanica</name>
    <dbReference type="NCBI Taxonomy" id="56036"/>
    <lineage>
        <taxon>Eukaryota</taxon>
        <taxon>Viridiplantae</taxon>
        <taxon>Streptophyta</taxon>
        <taxon>Embryophyta</taxon>
        <taxon>Tracheophyta</taxon>
        <taxon>Spermatophyta</taxon>
        <taxon>Magnoliopsida</taxon>
        <taxon>eudicotyledons</taxon>
        <taxon>Gunneridae</taxon>
        <taxon>Pentapetalae</taxon>
        <taxon>asterids</taxon>
        <taxon>lamiids</taxon>
        <taxon>Lamiales</taxon>
        <taxon>Oleaceae</taxon>
        <taxon>Oleeae</taxon>
        <taxon>Fraxinus</taxon>
    </lineage>
</organism>
<evidence type="ECO:0000256" key="1">
    <source>
        <dbReference type="SAM" id="MobiDB-lite"/>
    </source>
</evidence>